<dbReference type="SUPFAM" id="SSF53335">
    <property type="entry name" value="S-adenosyl-L-methionine-dependent methyltransferases"/>
    <property type="match status" value="1"/>
</dbReference>
<evidence type="ECO:0000313" key="20">
    <source>
        <dbReference type="EMBL" id="CAL1301280.1"/>
    </source>
</evidence>
<dbReference type="Pfam" id="PF00145">
    <property type="entry name" value="DNA_methylase"/>
    <property type="match status" value="1"/>
</dbReference>
<evidence type="ECO:0000256" key="2">
    <source>
        <dbReference type="ARBA" id="ARBA00022603"/>
    </source>
</evidence>
<keyword evidence="8" id="KW-0862">Zinc</keyword>
<dbReference type="InterPro" id="IPR001525">
    <property type="entry name" value="C5_MeTfrase"/>
</dbReference>
<evidence type="ECO:0000256" key="5">
    <source>
        <dbReference type="ARBA" id="ARBA00022723"/>
    </source>
</evidence>
<comment type="catalytic activity">
    <reaction evidence="11 16">
        <text>a 2'-deoxycytidine in DNA + S-adenosyl-L-methionine = a 5-methyl-2'-deoxycytidine in DNA + S-adenosyl-L-homocysteine + H(+)</text>
        <dbReference type="Rhea" id="RHEA:13681"/>
        <dbReference type="Rhea" id="RHEA-COMP:11369"/>
        <dbReference type="Rhea" id="RHEA-COMP:11370"/>
        <dbReference type="ChEBI" id="CHEBI:15378"/>
        <dbReference type="ChEBI" id="CHEBI:57856"/>
        <dbReference type="ChEBI" id="CHEBI:59789"/>
        <dbReference type="ChEBI" id="CHEBI:85452"/>
        <dbReference type="ChEBI" id="CHEBI:85454"/>
        <dbReference type="EC" id="2.1.1.37"/>
    </reaction>
</comment>
<dbReference type="Pfam" id="PF12047">
    <property type="entry name" value="DNMT1-RFD"/>
    <property type="match status" value="1"/>
</dbReference>
<dbReference type="EC" id="2.1.1.37" evidence="11"/>
<dbReference type="GO" id="GO:0044027">
    <property type="term" value="P:negative regulation of gene expression via chromosomal CpG island methylation"/>
    <property type="evidence" value="ECO:0007669"/>
    <property type="project" value="TreeGrafter"/>
</dbReference>
<dbReference type="GO" id="GO:0032259">
    <property type="term" value="P:methylation"/>
    <property type="evidence" value="ECO:0007669"/>
    <property type="project" value="UniProtKB-KW"/>
</dbReference>
<organism evidence="20 21">
    <name type="scientific">Larinioides sclopetarius</name>
    <dbReference type="NCBI Taxonomy" id="280406"/>
    <lineage>
        <taxon>Eukaryota</taxon>
        <taxon>Metazoa</taxon>
        <taxon>Ecdysozoa</taxon>
        <taxon>Arthropoda</taxon>
        <taxon>Chelicerata</taxon>
        <taxon>Arachnida</taxon>
        <taxon>Araneae</taxon>
        <taxon>Araneomorphae</taxon>
        <taxon>Entelegynae</taxon>
        <taxon>Araneoidea</taxon>
        <taxon>Araneidae</taxon>
        <taxon>Larinioides</taxon>
    </lineage>
</organism>
<dbReference type="PROSITE" id="PS51058">
    <property type="entry name" value="ZF_CXXC"/>
    <property type="match status" value="1"/>
</dbReference>
<feature type="compositionally biased region" description="Polar residues" evidence="17">
    <location>
        <begin position="38"/>
        <end position="54"/>
    </location>
</feature>
<reference evidence="20 21" key="1">
    <citation type="submission" date="2024-04" db="EMBL/GenBank/DDBJ databases">
        <authorList>
            <person name="Rising A."/>
            <person name="Reimegard J."/>
            <person name="Sonavane S."/>
            <person name="Akerstrom W."/>
            <person name="Nylinder S."/>
            <person name="Hedman E."/>
            <person name="Kallberg Y."/>
        </authorList>
    </citation>
    <scope>NUCLEOTIDE SEQUENCE [LARGE SCALE GENOMIC DNA]</scope>
</reference>
<gene>
    <name evidence="20" type="ORF">LARSCL_LOCUS22423</name>
</gene>
<evidence type="ECO:0000256" key="4">
    <source>
        <dbReference type="ARBA" id="ARBA00022691"/>
    </source>
</evidence>
<evidence type="ECO:0000256" key="6">
    <source>
        <dbReference type="ARBA" id="ARBA00022737"/>
    </source>
</evidence>
<evidence type="ECO:0000256" key="7">
    <source>
        <dbReference type="ARBA" id="ARBA00022771"/>
    </source>
</evidence>
<feature type="active site" evidence="12 14">
    <location>
        <position position="981"/>
    </location>
</feature>
<dbReference type="InterPro" id="IPR029063">
    <property type="entry name" value="SAM-dependent_MTases_sf"/>
</dbReference>
<dbReference type="Proteomes" id="UP001497382">
    <property type="component" value="Unassembled WGS sequence"/>
</dbReference>
<evidence type="ECO:0000256" key="16">
    <source>
        <dbReference type="RuleBase" id="RU000417"/>
    </source>
</evidence>
<dbReference type="GO" id="GO:0003682">
    <property type="term" value="F:chromatin binding"/>
    <property type="evidence" value="ECO:0007669"/>
    <property type="project" value="UniProtKB-UniRule"/>
</dbReference>
<keyword evidence="3 11" id="KW-0808">Transferase</keyword>
<dbReference type="PROSITE" id="PS00094">
    <property type="entry name" value="C5_MTASE_1"/>
    <property type="match status" value="1"/>
</dbReference>
<evidence type="ECO:0000256" key="11">
    <source>
        <dbReference type="PIRNR" id="PIRNR037404"/>
    </source>
</evidence>
<evidence type="ECO:0000259" key="19">
    <source>
        <dbReference type="PROSITE" id="PS51058"/>
    </source>
</evidence>
<feature type="region of interest" description="Disordered" evidence="17">
    <location>
        <begin position="855"/>
        <end position="885"/>
    </location>
</feature>
<dbReference type="InterPro" id="IPR018117">
    <property type="entry name" value="C5_DNA_meth_AS"/>
</dbReference>
<dbReference type="Gene3D" id="3.40.50.150">
    <property type="entry name" value="Vaccinia Virus protein VP39"/>
    <property type="match status" value="1"/>
</dbReference>
<keyword evidence="21" id="KW-1185">Reference proteome</keyword>
<dbReference type="Gene3D" id="2.30.30.490">
    <property type="match status" value="2"/>
</dbReference>
<keyword evidence="7 13" id="KW-0863">Zinc-finger</keyword>
<comment type="subcellular location">
    <subcellularLocation>
        <location evidence="1 11">Nucleus</location>
    </subcellularLocation>
</comment>
<keyword evidence="9 11" id="KW-0238">DNA-binding</keyword>
<sequence>MVKSKTKESSPAVSTKITRNTDEKKSKRKKSDVINGNLEESANGNSEKSTSQPTLGDLFSKMNKKRKVQNDNEDKTSKTIDEDKKTISNKSSSPKTTTISKRCTECREFLDSPDLKLFNDNPVDAVEEFIMLTDPRLSVHTDGEYDSADVNERPQYKITLFSVYDRFTHLCGFDQGLVEKNVKIYFSGYVKPIYAEDPGPEGGIAARNLGPIVEWFVTGFDGGEKALIGFGTAFAEYILMSPSEEYAPFVNAALEKIYISKAVIEYLCDNEQSTYEDLLNALATTVPPQGVPSFSEDTLLRHAQFVVEQVHSFDSAADEHDTILITSPCMRALISLSGVTLGAKTSTKIMRPRQPKAKKTVHSLATTTPLVRSIFENMFFGQLEKDAKQTAPRRKRCGVCETCQLPDCGQCVFCKNMIKFGGTGTSKQACAKRKCPNMAVQEAEDDDILNDVYDDEDTSSSKNGNAPYKRHASTKQQVQVEWIGEACHIENSKKYFESANVNGEKIHCGDFILVTPSDPTTPMYIARIQSMFETQFGEKMFHGLWFERGSNTLLGETSDPHELFGTFECEDKELHTVKCKCTVVYKECPENWFQLGGTEESLLDLPPLNDEKCFYYQKWYDSETCRFEDPPPYHDSYPFQDNPSEQKGELVKCLGCRKEADDDKARCVELEFVEEENDIKYCNSAVWLGTSIRVGDCVYLDPDVFTPRKESEKKKPNFLEKEVDETLYPEVYRRKNDYVKGSNDDVPEPFRIGYVMKIFQKKKKSSQPKVLVKMFFRPQDTHKWDLPSTYELDLNLLYYSDEEVTVDFSKIKGKCYVVFGENLTESVEEYTSKGPHRFYFYENYNAASKSFEEPPTKAQRIGRVGKGGSKGKNKAVNGTTKEPTEELHPVVNKKLKTLDVFAGCGGLSYGFHAAGVSESLWAIEIEEPAAQAFRLNFPRSEVFIEDCNHLLKLVMDGQEMIKGQRLPQKGEVECLTGGPPCQGFSGMNRFNSREYSCFKNSLVVTYLSYCDFYRPRFFILENVRNFVSFKKSMILKLAMRCLLRMGYQCTFAVMQAGSYGVPQTRRRAIILAAAPGEKLPVFPEPTHVFSPRACQLTVQVDEKKFQSNIKWTTSAPYRTITVKDALSDLPPIRNGAKVEEISYAGEALSHFQKKLRVVEYECVLRDHICKEMNPLVEARMQHIPTLPGADWRDLPNIVVRLNDGTYTKLLKYTHHDVKNGKASNGALRGVCACASGKACDPADRQFNTLIPWCLPHTGNRHNNWSGLYGRLEWDGFFSTTITNPEPMGKQGRVLHPEQHRLVSVRECARSQGFPDSYRFFGTILDRHRQVGNAVPPPLAEAIGLEIRKCLAHKEQIA</sequence>
<proteinExistence type="inferred from homology"/>
<dbReference type="PANTHER" id="PTHR10629">
    <property type="entry name" value="CYTOSINE-SPECIFIC METHYLTRANSFERASE"/>
    <property type="match status" value="1"/>
</dbReference>
<dbReference type="SMART" id="SM00439">
    <property type="entry name" value="BAH"/>
    <property type="match status" value="2"/>
</dbReference>
<evidence type="ECO:0000256" key="8">
    <source>
        <dbReference type="ARBA" id="ARBA00022833"/>
    </source>
</evidence>
<feature type="compositionally biased region" description="Polar residues" evidence="17">
    <location>
        <begin position="9"/>
        <end position="18"/>
    </location>
</feature>
<dbReference type="PROSITE" id="PS51679">
    <property type="entry name" value="SAM_MT_C5"/>
    <property type="match status" value="1"/>
</dbReference>
<dbReference type="PIRSF" id="PIRSF037404">
    <property type="entry name" value="DNMT1"/>
    <property type="match status" value="1"/>
</dbReference>
<keyword evidence="4 11" id="KW-0949">S-adenosyl-L-methionine</keyword>
<dbReference type="InterPro" id="IPR050390">
    <property type="entry name" value="C5-Methyltransferase"/>
</dbReference>
<keyword evidence="2 11" id="KW-0489">Methyltransferase</keyword>
<dbReference type="GO" id="GO:0005634">
    <property type="term" value="C:nucleus"/>
    <property type="evidence" value="ECO:0007669"/>
    <property type="project" value="UniProtKB-SubCell"/>
</dbReference>
<evidence type="ECO:0000256" key="17">
    <source>
        <dbReference type="SAM" id="MobiDB-lite"/>
    </source>
</evidence>
<keyword evidence="10 11" id="KW-0539">Nucleus</keyword>
<feature type="compositionally biased region" description="Basic and acidic residues" evidence="17">
    <location>
        <begin position="68"/>
        <end position="86"/>
    </location>
</feature>
<dbReference type="GO" id="GO:0003886">
    <property type="term" value="F:DNA (cytosine-5-)-methyltransferase activity"/>
    <property type="evidence" value="ECO:0007669"/>
    <property type="project" value="UniProtKB-UniRule"/>
</dbReference>
<dbReference type="FunFam" id="3.90.120.10:FF:000001">
    <property type="entry name" value="DNA (cytosine-5)-methyltransferase"/>
    <property type="match status" value="1"/>
</dbReference>
<dbReference type="PRINTS" id="PR00105">
    <property type="entry name" value="C5METTRFRASE"/>
</dbReference>
<dbReference type="FunFam" id="3.40.50.150:FF:000036">
    <property type="entry name" value="DNA (cytosine-5)-methyltransferase"/>
    <property type="match status" value="1"/>
</dbReference>
<name>A0AAV2BZB8_9ARAC</name>
<dbReference type="Pfam" id="PF01426">
    <property type="entry name" value="BAH"/>
    <property type="match status" value="2"/>
</dbReference>
<feature type="domain" description="BAH" evidence="18">
    <location>
        <begin position="731"/>
        <end position="855"/>
    </location>
</feature>
<evidence type="ECO:0000259" key="18">
    <source>
        <dbReference type="PROSITE" id="PS51038"/>
    </source>
</evidence>
<dbReference type="EMBL" id="CAXIEN010000648">
    <property type="protein sequence ID" value="CAL1301280.1"/>
    <property type="molecule type" value="Genomic_DNA"/>
</dbReference>
<comment type="caution">
    <text evidence="20">The sequence shown here is derived from an EMBL/GenBank/DDBJ whole genome shotgun (WGS) entry which is preliminary data.</text>
</comment>
<dbReference type="InterPro" id="IPR002857">
    <property type="entry name" value="Znf_CXXC"/>
</dbReference>
<evidence type="ECO:0000256" key="9">
    <source>
        <dbReference type="ARBA" id="ARBA00023125"/>
    </source>
</evidence>
<evidence type="ECO:0000256" key="12">
    <source>
        <dbReference type="PIRSR" id="PIRSR037404-1"/>
    </source>
</evidence>
<evidence type="ECO:0000256" key="14">
    <source>
        <dbReference type="PROSITE-ProRule" id="PRU01016"/>
    </source>
</evidence>
<feature type="domain" description="CXXC-type" evidence="19">
    <location>
        <begin position="390"/>
        <end position="436"/>
    </location>
</feature>
<keyword evidence="5" id="KW-0479">Metal-binding</keyword>
<feature type="domain" description="BAH" evidence="18">
    <location>
        <begin position="504"/>
        <end position="631"/>
    </location>
</feature>
<dbReference type="PROSITE" id="PS51038">
    <property type="entry name" value="BAH"/>
    <property type="match status" value="2"/>
</dbReference>
<dbReference type="Gene3D" id="3.90.120.10">
    <property type="entry name" value="DNA Methylase, subunit A, domain 2"/>
    <property type="match status" value="1"/>
</dbReference>
<dbReference type="GO" id="GO:0008270">
    <property type="term" value="F:zinc ion binding"/>
    <property type="evidence" value="ECO:0007669"/>
    <property type="project" value="UniProtKB-KW"/>
</dbReference>
<evidence type="ECO:0000313" key="21">
    <source>
        <dbReference type="Proteomes" id="UP001497382"/>
    </source>
</evidence>
<evidence type="ECO:0000256" key="15">
    <source>
        <dbReference type="RuleBase" id="RU000416"/>
    </source>
</evidence>
<comment type="similarity">
    <text evidence="11 14 15">Belongs to the class I-like SAM-binding methyltransferase superfamily. C5-methyltransferase family.</text>
</comment>
<keyword evidence="6" id="KW-0677">Repeat</keyword>
<dbReference type="Pfam" id="PF02008">
    <property type="entry name" value="zf-CXXC"/>
    <property type="match status" value="1"/>
</dbReference>
<dbReference type="InterPro" id="IPR022702">
    <property type="entry name" value="Cytosine_MeTrfase1_RFD"/>
</dbReference>
<feature type="compositionally biased region" description="Low complexity" evidence="17">
    <location>
        <begin position="88"/>
        <end position="98"/>
    </location>
</feature>
<dbReference type="Gene3D" id="1.10.10.2230">
    <property type="match status" value="1"/>
</dbReference>
<dbReference type="PROSITE" id="PS00095">
    <property type="entry name" value="C5_MTASE_2"/>
    <property type="match status" value="1"/>
</dbReference>
<evidence type="ECO:0000256" key="10">
    <source>
        <dbReference type="ARBA" id="ARBA00023242"/>
    </source>
</evidence>
<evidence type="ECO:0000256" key="3">
    <source>
        <dbReference type="ARBA" id="ARBA00022679"/>
    </source>
</evidence>
<dbReference type="InterPro" id="IPR001025">
    <property type="entry name" value="BAH_dom"/>
</dbReference>
<dbReference type="GO" id="GO:0003677">
    <property type="term" value="F:DNA binding"/>
    <property type="evidence" value="ECO:0007669"/>
    <property type="project" value="UniProtKB-KW"/>
</dbReference>
<dbReference type="NCBIfam" id="TIGR00675">
    <property type="entry name" value="dcm"/>
    <property type="match status" value="1"/>
</dbReference>
<feature type="region of interest" description="Disordered" evidence="17">
    <location>
        <begin position="1"/>
        <end position="98"/>
    </location>
</feature>
<evidence type="ECO:0000256" key="13">
    <source>
        <dbReference type="PROSITE-ProRule" id="PRU00509"/>
    </source>
</evidence>
<dbReference type="CDD" id="cd04760">
    <property type="entry name" value="BAH_Dnmt1_I"/>
    <property type="match status" value="1"/>
</dbReference>
<dbReference type="InterPro" id="IPR031303">
    <property type="entry name" value="C5_meth_CS"/>
</dbReference>
<protein>
    <recommendedName>
        <fullName evidence="11">DNA (cytosine-5)-methyltransferase</fullName>
        <ecNumber evidence="11">2.1.1.37</ecNumber>
    </recommendedName>
</protein>
<dbReference type="PANTHER" id="PTHR10629:SF52">
    <property type="entry name" value="DNA (CYTOSINE-5)-METHYLTRANSFERASE 1"/>
    <property type="match status" value="1"/>
</dbReference>
<accession>A0AAV2BZB8</accession>
<dbReference type="InterPro" id="IPR043151">
    <property type="entry name" value="BAH_sf"/>
</dbReference>
<evidence type="ECO:0000256" key="1">
    <source>
        <dbReference type="ARBA" id="ARBA00004123"/>
    </source>
</evidence>
<dbReference type="GO" id="GO:0006346">
    <property type="term" value="P:DNA methylation-dependent constitutive heterochromatin formation"/>
    <property type="evidence" value="ECO:0007669"/>
    <property type="project" value="InterPro"/>
</dbReference>